<dbReference type="InterPro" id="IPR002838">
    <property type="entry name" value="AIM24"/>
</dbReference>
<dbReference type="Pfam" id="PF01987">
    <property type="entry name" value="AIM24"/>
    <property type="match status" value="1"/>
</dbReference>
<dbReference type="AlphaFoldDB" id="A0A938YH31"/>
<dbReference type="NCBIfam" id="TIGR00266">
    <property type="entry name" value="TIGR00266 family protein"/>
    <property type="match status" value="1"/>
</dbReference>
<comment type="caution">
    <text evidence="1">The sequence shown here is derived from an EMBL/GenBank/DDBJ whole genome shotgun (WGS) entry which is preliminary data.</text>
</comment>
<dbReference type="RefSeq" id="WP_205262447.1">
    <property type="nucleotide sequence ID" value="NZ_JAERWK010000027.1"/>
</dbReference>
<reference evidence="1" key="1">
    <citation type="submission" date="2021-01" db="EMBL/GenBank/DDBJ databases">
        <title>YIM 132084 draft genome.</title>
        <authorList>
            <person name="An D."/>
        </authorList>
    </citation>
    <scope>NUCLEOTIDE SEQUENCE</scope>
    <source>
        <strain evidence="1">YIM 132084</strain>
    </source>
</reference>
<dbReference type="EMBL" id="JAERWK010000027">
    <property type="protein sequence ID" value="MBM9469483.1"/>
    <property type="molecule type" value="Genomic_DNA"/>
</dbReference>
<evidence type="ECO:0000313" key="1">
    <source>
        <dbReference type="EMBL" id="MBM9469483.1"/>
    </source>
</evidence>
<dbReference type="Gene3D" id="3.60.160.10">
    <property type="entry name" value="Mitochondrial biogenesis AIM24"/>
    <property type="match status" value="1"/>
</dbReference>
<protein>
    <submittedName>
        <fullName evidence="1">TIGR00266 family protein</fullName>
    </submittedName>
</protein>
<sequence>MQVQLRHSPSFTVARAFLSPHEQIKLEGGAMMAHSAGMTLEARSEGGIMAGLKRSVLAGESFFVTTYTAPGDGGWLDMAGVLPGDIAVIDVTPDRPYYLAKGNWIANASTVTVDTQFGGMSNLFGGEGGFGLRANGSGPAVVSVYGAIDVFDLQPGQQVTIDTGHVVAYELNIRFSMRKAAAGILNSLKSGEGWVFDFTGPGRVLLQTRNPSAFAQWAGSVAPGSNPKGGLGGVFGR</sequence>
<organism evidence="1 2">
    <name type="scientific">Nakamurella leprariae</name>
    <dbReference type="NCBI Taxonomy" id="2803911"/>
    <lineage>
        <taxon>Bacteria</taxon>
        <taxon>Bacillati</taxon>
        <taxon>Actinomycetota</taxon>
        <taxon>Actinomycetes</taxon>
        <taxon>Nakamurellales</taxon>
        <taxon>Nakamurellaceae</taxon>
        <taxon>Nakamurella</taxon>
    </lineage>
</organism>
<gene>
    <name evidence="1" type="ORF">JL106_19525</name>
</gene>
<proteinExistence type="predicted"/>
<accession>A0A938YH31</accession>
<name>A0A938YH31_9ACTN</name>
<dbReference type="SUPFAM" id="SSF51219">
    <property type="entry name" value="TRAP-like"/>
    <property type="match status" value="1"/>
</dbReference>
<keyword evidence="2" id="KW-1185">Reference proteome</keyword>
<dbReference type="InterPro" id="IPR036983">
    <property type="entry name" value="AIM24_sf"/>
</dbReference>
<dbReference type="InterPro" id="IPR016031">
    <property type="entry name" value="Trp_RNA-bd_attenuator-like_dom"/>
</dbReference>
<dbReference type="PANTHER" id="PTHR43657:SF1">
    <property type="entry name" value="ALTERED INHERITANCE OF MITOCHONDRIA PROTEIN 24, MITOCHONDRIAL"/>
    <property type="match status" value="1"/>
</dbReference>
<evidence type="ECO:0000313" key="2">
    <source>
        <dbReference type="Proteomes" id="UP000663792"/>
    </source>
</evidence>
<dbReference type="PANTHER" id="PTHR43657">
    <property type="entry name" value="TRYPTOPHAN RNA-BINDING ATTENUATOR PROTEIN-LIKE PROTEIN"/>
    <property type="match status" value="1"/>
</dbReference>
<dbReference type="Proteomes" id="UP000663792">
    <property type="component" value="Unassembled WGS sequence"/>
</dbReference>